<evidence type="ECO:0000313" key="4">
    <source>
        <dbReference type="Proteomes" id="UP000662814"/>
    </source>
</evidence>
<feature type="region of interest" description="Disordered" evidence="1">
    <location>
        <begin position="1"/>
        <end position="25"/>
    </location>
</feature>
<dbReference type="Pfam" id="PF14494">
    <property type="entry name" value="DUF4436"/>
    <property type="match status" value="1"/>
</dbReference>
<sequence length="320" mass="34468">MTVETLLADNGPDEPDEAPPPKKRRNPAPWILSIAVVLLIVYYILVSVSGALNLSATVPFSGSNTATSANYLTLQMKVQDIDLTNRQLQANVLPVPHGTLVGDKAGEMSRSLRIEVASGGVTTSVVTYPGESIVDPTALTLSLDRGDSTYPLDEPYANFQLSVRDEQTGEPIPFVVDLENSARPWILAGTIGDANIDADGVHYPVSLDGHRDVLSIALVAFYLLAILLTTLMAVVTIGSALLRHKLEFSNVIWLSATMLSFPALRSAMPGAPPIGTALDFIVLFPCIALVAVMLVWTGGYMLWRESTILRRRALDEEADA</sequence>
<evidence type="ECO:0000313" key="3">
    <source>
        <dbReference type="EMBL" id="QPZ39164.1"/>
    </source>
</evidence>
<keyword evidence="2" id="KW-1133">Transmembrane helix</keyword>
<feature type="transmembrane region" description="Helical" evidence="2">
    <location>
        <begin position="30"/>
        <end position="52"/>
    </location>
</feature>
<reference evidence="3 4" key="1">
    <citation type="submission" date="2020-12" db="EMBL/GenBank/DDBJ databases">
        <title>Microbacterium sp. HY060.</title>
        <authorList>
            <person name="Zhou J."/>
        </authorList>
    </citation>
    <scope>NUCLEOTIDE SEQUENCE [LARGE SCALE GENOMIC DNA]</scope>
    <source>
        <strain evidence="3 4">HY60</strain>
    </source>
</reference>
<proteinExistence type="predicted"/>
<name>A0ABX6YK33_9MICO</name>
<dbReference type="Proteomes" id="UP000662814">
    <property type="component" value="Chromosome"/>
</dbReference>
<organism evidence="3 4">
    <name type="scientific">Paramicrobacterium chengjingii</name>
    <dbReference type="NCBI Taxonomy" id="2769067"/>
    <lineage>
        <taxon>Bacteria</taxon>
        <taxon>Bacillati</taxon>
        <taxon>Actinomycetota</taxon>
        <taxon>Actinomycetes</taxon>
        <taxon>Micrococcales</taxon>
        <taxon>Microbacteriaceae</taxon>
        <taxon>Paramicrobacterium</taxon>
    </lineage>
</organism>
<dbReference type="InterPro" id="IPR027948">
    <property type="entry name" value="DUF4436"/>
</dbReference>
<protein>
    <submittedName>
        <fullName evidence="3">DUF4436 family protein</fullName>
    </submittedName>
</protein>
<keyword evidence="2" id="KW-0812">Transmembrane</keyword>
<feature type="transmembrane region" description="Helical" evidence="2">
    <location>
        <begin position="250"/>
        <end position="268"/>
    </location>
</feature>
<keyword evidence="2" id="KW-0472">Membrane</keyword>
<keyword evidence="4" id="KW-1185">Reference proteome</keyword>
<feature type="transmembrane region" description="Helical" evidence="2">
    <location>
        <begin position="213"/>
        <end position="238"/>
    </location>
</feature>
<evidence type="ECO:0000256" key="1">
    <source>
        <dbReference type="SAM" id="MobiDB-lite"/>
    </source>
</evidence>
<evidence type="ECO:0000256" key="2">
    <source>
        <dbReference type="SAM" id="Phobius"/>
    </source>
</evidence>
<dbReference type="EMBL" id="CP061169">
    <property type="protein sequence ID" value="QPZ39164.1"/>
    <property type="molecule type" value="Genomic_DNA"/>
</dbReference>
<gene>
    <name evidence="3" type="ORF">HCR76_03575</name>
</gene>
<feature type="transmembrane region" description="Helical" evidence="2">
    <location>
        <begin position="280"/>
        <end position="303"/>
    </location>
</feature>
<accession>A0ABX6YK33</accession>
<dbReference type="RefSeq" id="WP_166988296.1">
    <property type="nucleotide sequence ID" value="NZ_CP061169.1"/>
</dbReference>